<feature type="domain" description="Alanine racemase N-terminal" evidence="4">
    <location>
        <begin position="17"/>
        <end position="223"/>
    </location>
</feature>
<dbReference type="Gene3D" id="3.20.20.10">
    <property type="entry name" value="Alanine racemase"/>
    <property type="match status" value="1"/>
</dbReference>
<accession>A0ABY6F2X4</accession>
<organism evidence="5 6">
    <name type="scientific">Moraxella nasicaprae</name>
    <dbReference type="NCBI Taxonomy" id="2904122"/>
    <lineage>
        <taxon>Bacteria</taxon>
        <taxon>Pseudomonadati</taxon>
        <taxon>Pseudomonadota</taxon>
        <taxon>Gammaproteobacteria</taxon>
        <taxon>Moraxellales</taxon>
        <taxon>Moraxellaceae</taxon>
        <taxon>Moraxella</taxon>
    </lineage>
</organism>
<dbReference type="Proteomes" id="UP001063782">
    <property type="component" value="Chromosome"/>
</dbReference>
<evidence type="ECO:0000256" key="2">
    <source>
        <dbReference type="HAMAP-Rule" id="MF_02087"/>
    </source>
</evidence>
<evidence type="ECO:0000313" key="5">
    <source>
        <dbReference type="EMBL" id="UXZ04441.1"/>
    </source>
</evidence>
<dbReference type="NCBIfam" id="TIGR00044">
    <property type="entry name" value="YggS family pyridoxal phosphate-dependent enzyme"/>
    <property type="match status" value="1"/>
</dbReference>
<dbReference type="CDD" id="cd06824">
    <property type="entry name" value="PLPDE_III_Yggs_like"/>
    <property type="match status" value="1"/>
</dbReference>
<dbReference type="InterPro" id="IPR029066">
    <property type="entry name" value="PLP-binding_barrel"/>
</dbReference>
<dbReference type="PANTHER" id="PTHR10146:SF14">
    <property type="entry name" value="PYRIDOXAL PHOSPHATE HOMEOSTASIS PROTEIN"/>
    <property type="match status" value="1"/>
</dbReference>
<gene>
    <name evidence="5" type="ORF">LU297_07560</name>
</gene>
<dbReference type="RefSeq" id="WP_263075923.1">
    <property type="nucleotide sequence ID" value="NZ_CP089977.1"/>
</dbReference>
<evidence type="ECO:0000256" key="3">
    <source>
        <dbReference type="RuleBase" id="RU004514"/>
    </source>
</evidence>
<keyword evidence="6" id="KW-1185">Reference proteome</keyword>
<keyword evidence="1 2" id="KW-0663">Pyridoxal phosphate</keyword>
<reference evidence="5" key="1">
    <citation type="submission" date="2021-12" db="EMBL/GenBank/DDBJ databases">
        <title>taxonomy of Moraxella sp. ZY201224.</title>
        <authorList>
            <person name="Li F."/>
        </authorList>
    </citation>
    <scope>NUCLEOTIDE SEQUENCE</scope>
    <source>
        <strain evidence="5">ZY201224</strain>
    </source>
</reference>
<feature type="modified residue" description="N6-(pyridoxal phosphate)lysine" evidence="2">
    <location>
        <position position="37"/>
    </location>
</feature>
<evidence type="ECO:0000256" key="1">
    <source>
        <dbReference type="ARBA" id="ARBA00022898"/>
    </source>
</evidence>
<dbReference type="InterPro" id="IPR011078">
    <property type="entry name" value="PyrdxlP_homeostasis"/>
</dbReference>
<proteinExistence type="inferred from homology"/>
<sequence>MNFDEQILQQNYQTVVNQLTTYNEQYNKNTALLAVSKTKPATMIAHLVGLGQQHFGENYLQEALEKMATLQELPITWHYIGSIQRNKTKDIAKHFDWVHTLEREIIATRLNEQRAGLPPLNVLIQVNIDDEASKSGCQPDELPKLVSYILTCPNLALRGLMVIPSKAGGDAFARTQALFEQIKQSHNPPHWDSLSMGMSGDMPLAVEHGSTMVRVGTAIFGERHYA</sequence>
<evidence type="ECO:0000259" key="4">
    <source>
        <dbReference type="Pfam" id="PF01168"/>
    </source>
</evidence>
<dbReference type="PIRSF" id="PIRSF004848">
    <property type="entry name" value="YBL036c_PLPDEIII"/>
    <property type="match status" value="1"/>
</dbReference>
<protein>
    <recommendedName>
        <fullName evidence="2">Pyridoxal phosphate homeostasis protein</fullName>
        <shortName evidence="2">PLP homeostasis protein</shortName>
    </recommendedName>
</protein>
<evidence type="ECO:0000313" key="6">
    <source>
        <dbReference type="Proteomes" id="UP001063782"/>
    </source>
</evidence>
<dbReference type="SUPFAM" id="SSF51419">
    <property type="entry name" value="PLP-binding barrel"/>
    <property type="match status" value="1"/>
</dbReference>
<name>A0ABY6F2X4_9GAMM</name>
<dbReference type="PANTHER" id="PTHR10146">
    <property type="entry name" value="PROLINE SYNTHETASE CO-TRANSCRIBED BACTERIAL HOMOLOG PROTEIN"/>
    <property type="match status" value="1"/>
</dbReference>
<dbReference type="InterPro" id="IPR001608">
    <property type="entry name" value="Ala_racemase_N"/>
</dbReference>
<dbReference type="HAMAP" id="MF_02087">
    <property type="entry name" value="PLP_homeostasis"/>
    <property type="match status" value="1"/>
</dbReference>
<comment type="function">
    <text evidence="2">Pyridoxal 5'-phosphate (PLP)-binding protein, which is involved in PLP homeostasis.</text>
</comment>
<dbReference type="Pfam" id="PF01168">
    <property type="entry name" value="Ala_racemase_N"/>
    <property type="match status" value="1"/>
</dbReference>
<dbReference type="EMBL" id="CP089977">
    <property type="protein sequence ID" value="UXZ04441.1"/>
    <property type="molecule type" value="Genomic_DNA"/>
</dbReference>
<comment type="similarity">
    <text evidence="2 3">Belongs to the pyridoxal phosphate-binding protein YggS/PROSC family.</text>
</comment>